<dbReference type="Proteomes" id="UP001344447">
    <property type="component" value="Unassembled WGS sequence"/>
</dbReference>
<dbReference type="InterPro" id="IPR002755">
    <property type="entry name" value="DNA_primase_S"/>
</dbReference>
<reference evidence="10 11" key="1">
    <citation type="submission" date="2023-11" db="EMBL/GenBank/DDBJ databases">
        <title>Dfirmibasis_genome.</title>
        <authorList>
            <person name="Edelbroek B."/>
            <person name="Kjellin J."/>
            <person name="Jerlstrom-Hultqvist J."/>
            <person name="Soderbom F."/>
        </authorList>
    </citation>
    <scope>NUCLEOTIDE SEQUENCE [LARGE SCALE GENOMIC DNA]</scope>
    <source>
        <strain evidence="10 11">TNS-C-14</strain>
    </source>
</reference>
<keyword evidence="5" id="KW-0548">Nucleotidyltransferase</keyword>
<name>A0AAN7U3G7_9MYCE</name>
<keyword evidence="8" id="KW-0804">Transcription</keyword>
<keyword evidence="2 9" id="KW-0240">DNA-directed RNA polymerase</keyword>
<comment type="caution">
    <text evidence="10">The sequence shown here is derived from an EMBL/GenBank/DDBJ whole genome shotgun (WGS) entry which is preliminary data.</text>
</comment>
<evidence type="ECO:0000256" key="2">
    <source>
        <dbReference type="ARBA" id="ARBA00022478"/>
    </source>
</evidence>
<evidence type="ECO:0000256" key="3">
    <source>
        <dbReference type="ARBA" id="ARBA00022515"/>
    </source>
</evidence>
<dbReference type="EC" id="2.7.7.-" evidence="9"/>
<dbReference type="SUPFAM" id="SSF56747">
    <property type="entry name" value="Prim-pol domain"/>
    <property type="match status" value="1"/>
</dbReference>
<dbReference type="EMBL" id="JAVFKY010000002">
    <property type="protein sequence ID" value="KAK5580511.1"/>
    <property type="molecule type" value="Genomic_DNA"/>
</dbReference>
<sequence>MMEDDIDIDFSNEISKQEESQLREYYDTLFPFDLLYDWLTINSINENEEKDKKRSFERREFSVKISKAGKSFVIRNKSFNRIEDLKEFLKGRQGNDGVYEVPERLDIGPVFSWEPSKMSTVSAQDYHPVSKELVFDIDVDDYNPIRVCCASTSLCEKCWGFLAVSADFIDNYLRECFGFQQIMYVFSGRRGLHVWVSDRSAQYLNKENRASIINHIRIEINQNQIPILRRSFDQILLPHFENHVLEDQQIFTNEKQRKYFLALLPITYKRQDRKITITPSEDIEKKLTEIQNEELTNSQIWFAVKSYLQDNNLIDHLYNIVFHYTMPRIDEPVSIGFNHLLKSPFCIHPDTKKLCIPLDINEIHKFNPNQVPTLDQLIADPKLFNKFKQMFKNHVNQMKLKYNLTIQDPMDF</sequence>
<dbReference type="GO" id="GO:0003899">
    <property type="term" value="F:DNA-directed RNA polymerase activity"/>
    <property type="evidence" value="ECO:0007669"/>
    <property type="project" value="InterPro"/>
</dbReference>
<dbReference type="Gene3D" id="3.90.920.10">
    <property type="entry name" value="DNA primase, PRIM domain"/>
    <property type="match status" value="1"/>
</dbReference>
<dbReference type="GO" id="GO:0006269">
    <property type="term" value="P:DNA replication, synthesis of primer"/>
    <property type="evidence" value="ECO:0007669"/>
    <property type="project" value="UniProtKB-KW"/>
</dbReference>
<evidence type="ECO:0000313" key="11">
    <source>
        <dbReference type="Proteomes" id="UP001344447"/>
    </source>
</evidence>
<organism evidence="10 11">
    <name type="scientific">Dictyostelium firmibasis</name>
    <dbReference type="NCBI Taxonomy" id="79012"/>
    <lineage>
        <taxon>Eukaryota</taxon>
        <taxon>Amoebozoa</taxon>
        <taxon>Evosea</taxon>
        <taxon>Eumycetozoa</taxon>
        <taxon>Dictyostelia</taxon>
        <taxon>Dictyosteliales</taxon>
        <taxon>Dictyosteliaceae</taxon>
        <taxon>Dictyostelium</taxon>
    </lineage>
</organism>
<evidence type="ECO:0000256" key="5">
    <source>
        <dbReference type="ARBA" id="ARBA00022695"/>
    </source>
</evidence>
<evidence type="ECO:0000256" key="8">
    <source>
        <dbReference type="ARBA" id="ARBA00023163"/>
    </source>
</evidence>
<keyword evidence="3 9" id="KW-0639">Primosome</keyword>
<evidence type="ECO:0000256" key="4">
    <source>
        <dbReference type="ARBA" id="ARBA00022679"/>
    </source>
</evidence>
<accession>A0AAN7U3G7</accession>
<protein>
    <recommendedName>
        <fullName evidence="9">DNA primase</fullName>
        <ecNumber evidence="9">2.7.7.-</ecNumber>
    </recommendedName>
</protein>
<evidence type="ECO:0000256" key="6">
    <source>
        <dbReference type="ARBA" id="ARBA00022705"/>
    </source>
</evidence>
<keyword evidence="6 9" id="KW-0235">DNA replication</keyword>
<gene>
    <name evidence="10" type="ORF">RB653_000531</name>
</gene>
<evidence type="ECO:0000256" key="9">
    <source>
        <dbReference type="RuleBase" id="RU003514"/>
    </source>
</evidence>
<dbReference type="Pfam" id="PF01896">
    <property type="entry name" value="DNA_primase_S"/>
    <property type="match status" value="1"/>
</dbReference>
<dbReference type="InterPro" id="IPR014052">
    <property type="entry name" value="DNA_primase_ssu_euk/arc"/>
</dbReference>
<evidence type="ECO:0000256" key="7">
    <source>
        <dbReference type="ARBA" id="ARBA00022723"/>
    </source>
</evidence>
<keyword evidence="4 9" id="KW-0808">Transferase</keyword>
<evidence type="ECO:0000313" key="10">
    <source>
        <dbReference type="EMBL" id="KAK5580511.1"/>
    </source>
</evidence>
<dbReference type="GO" id="GO:0046872">
    <property type="term" value="F:metal ion binding"/>
    <property type="evidence" value="ECO:0007669"/>
    <property type="project" value="UniProtKB-KW"/>
</dbReference>
<dbReference type="AlphaFoldDB" id="A0AAN7U3G7"/>
<dbReference type="NCBIfam" id="TIGR00335">
    <property type="entry name" value="primase_sml"/>
    <property type="match status" value="1"/>
</dbReference>
<evidence type="ECO:0000256" key="1">
    <source>
        <dbReference type="ARBA" id="ARBA00009762"/>
    </source>
</evidence>
<comment type="similarity">
    <text evidence="1 9">Belongs to the eukaryotic-type primase small subunit family.</text>
</comment>
<proteinExistence type="inferred from homology"/>
<dbReference type="GO" id="GO:0005658">
    <property type="term" value="C:alpha DNA polymerase:primase complex"/>
    <property type="evidence" value="ECO:0007669"/>
    <property type="project" value="UniProtKB-ARBA"/>
</dbReference>
<dbReference type="PANTHER" id="PTHR10536">
    <property type="entry name" value="DNA PRIMASE SMALL SUBUNIT"/>
    <property type="match status" value="1"/>
</dbReference>
<keyword evidence="7" id="KW-0479">Metal-binding</keyword>
<keyword evidence="11" id="KW-1185">Reference proteome</keyword>